<dbReference type="InterPro" id="IPR000719">
    <property type="entry name" value="Prot_kinase_dom"/>
</dbReference>
<dbReference type="InterPro" id="IPR001245">
    <property type="entry name" value="Ser-Thr/Tyr_kinase_cat_dom"/>
</dbReference>
<dbReference type="Gene3D" id="3.80.10.10">
    <property type="entry name" value="Ribonuclease Inhibitor"/>
    <property type="match status" value="1"/>
</dbReference>
<dbReference type="InterPro" id="IPR011009">
    <property type="entry name" value="Kinase-like_dom_sf"/>
</dbReference>
<comment type="subcellular location">
    <subcellularLocation>
        <location evidence="1">Membrane</location>
        <topology evidence="1">Single-pass type I membrane protein</topology>
    </subcellularLocation>
</comment>
<sequence>MLPFLTILDLSNNNLSGEIPASLFNCSYLNVVRLDKNRLTGRIPDGIHQLDRLRNFSVSHNLLSGRIPDRDMKCLDWPVRFKIAVGLARGLAWLHHCCSVQIFHLDLTSGCVLLDQGFEPKLSNFGRAMFVNPNDHDHRSGNLVLGKGFLELGFAKKDVHSFGVVVLELIGGREVSDGESFGGQIDECVAGKGCDGEIVQVMRVAKDCVQPMVDKRPTMLQVVQRLTQIEQGCCGCGTDVQGYEPVVVPSVVIEMGQGIGSKYR</sequence>
<evidence type="ECO:0000313" key="11">
    <source>
        <dbReference type="Proteomes" id="UP001154282"/>
    </source>
</evidence>
<dbReference type="FunFam" id="3.80.10.10:FF:000041">
    <property type="entry name" value="LRR receptor-like serine/threonine-protein kinase ERECTA"/>
    <property type="match status" value="1"/>
</dbReference>
<dbReference type="InterPro" id="IPR032675">
    <property type="entry name" value="LRR_dom_sf"/>
</dbReference>
<evidence type="ECO:0000256" key="3">
    <source>
        <dbReference type="ARBA" id="ARBA00022692"/>
    </source>
</evidence>
<evidence type="ECO:0000313" key="10">
    <source>
        <dbReference type="EMBL" id="CAI0459023.1"/>
    </source>
</evidence>
<protein>
    <recommendedName>
        <fullName evidence="9">Protein kinase domain-containing protein</fullName>
    </recommendedName>
</protein>
<evidence type="ECO:0000256" key="6">
    <source>
        <dbReference type="ARBA" id="ARBA00022989"/>
    </source>
</evidence>
<accession>A0AAV0NL98</accession>
<keyword evidence="8" id="KW-0325">Glycoprotein</keyword>
<dbReference type="PANTHER" id="PTHR48006:SF88">
    <property type="entry name" value="LRR RECEPTOR-LIKE KINASE FAMILY PROTEIN"/>
    <property type="match status" value="1"/>
</dbReference>
<dbReference type="GO" id="GO:0004674">
    <property type="term" value="F:protein serine/threonine kinase activity"/>
    <property type="evidence" value="ECO:0007669"/>
    <property type="project" value="UniProtKB-KW"/>
</dbReference>
<name>A0AAV0NL98_9ROSI</name>
<evidence type="ECO:0000256" key="2">
    <source>
        <dbReference type="ARBA" id="ARBA00022614"/>
    </source>
</evidence>
<dbReference type="Proteomes" id="UP001154282">
    <property type="component" value="Unassembled WGS sequence"/>
</dbReference>
<keyword evidence="7" id="KW-0472">Membrane</keyword>
<dbReference type="InterPro" id="IPR001611">
    <property type="entry name" value="Leu-rich_rpt"/>
</dbReference>
<dbReference type="PROSITE" id="PS50011">
    <property type="entry name" value="PROTEIN_KINASE_DOM"/>
    <property type="match status" value="1"/>
</dbReference>
<keyword evidence="2" id="KW-0433">Leucine-rich repeat</keyword>
<keyword evidence="4" id="KW-0732">Signal</keyword>
<evidence type="ECO:0000256" key="8">
    <source>
        <dbReference type="ARBA" id="ARBA00023180"/>
    </source>
</evidence>
<dbReference type="AlphaFoldDB" id="A0AAV0NL98"/>
<evidence type="ECO:0000256" key="7">
    <source>
        <dbReference type="ARBA" id="ARBA00023136"/>
    </source>
</evidence>
<keyword evidence="11" id="KW-1185">Reference proteome</keyword>
<dbReference type="Pfam" id="PF07714">
    <property type="entry name" value="PK_Tyr_Ser-Thr"/>
    <property type="match status" value="1"/>
</dbReference>
<organism evidence="10 11">
    <name type="scientific">Linum tenue</name>
    <dbReference type="NCBI Taxonomy" id="586396"/>
    <lineage>
        <taxon>Eukaryota</taxon>
        <taxon>Viridiplantae</taxon>
        <taxon>Streptophyta</taxon>
        <taxon>Embryophyta</taxon>
        <taxon>Tracheophyta</taxon>
        <taxon>Spermatophyta</taxon>
        <taxon>Magnoliopsida</taxon>
        <taxon>eudicotyledons</taxon>
        <taxon>Gunneridae</taxon>
        <taxon>Pentapetalae</taxon>
        <taxon>rosids</taxon>
        <taxon>fabids</taxon>
        <taxon>Malpighiales</taxon>
        <taxon>Linaceae</taxon>
        <taxon>Linum</taxon>
    </lineage>
</organism>
<evidence type="ECO:0000256" key="4">
    <source>
        <dbReference type="ARBA" id="ARBA00022729"/>
    </source>
</evidence>
<dbReference type="InterPro" id="IPR051824">
    <property type="entry name" value="LRR_Rcpt-Like_S/T_Kinase"/>
</dbReference>
<keyword evidence="5" id="KW-0677">Repeat</keyword>
<evidence type="ECO:0000259" key="9">
    <source>
        <dbReference type="PROSITE" id="PS50011"/>
    </source>
</evidence>
<dbReference type="SUPFAM" id="SSF56112">
    <property type="entry name" value="Protein kinase-like (PK-like)"/>
    <property type="match status" value="1"/>
</dbReference>
<dbReference type="PANTHER" id="PTHR48006">
    <property type="entry name" value="LEUCINE-RICH REPEAT-CONTAINING PROTEIN DDB_G0281931-RELATED"/>
    <property type="match status" value="1"/>
</dbReference>
<dbReference type="GO" id="GO:0016020">
    <property type="term" value="C:membrane"/>
    <property type="evidence" value="ECO:0007669"/>
    <property type="project" value="UniProtKB-SubCell"/>
</dbReference>
<gene>
    <name evidence="10" type="ORF">LITE_LOCUS33799</name>
</gene>
<dbReference type="EMBL" id="CAMGYJ010000008">
    <property type="protein sequence ID" value="CAI0459023.1"/>
    <property type="molecule type" value="Genomic_DNA"/>
</dbReference>
<keyword evidence="6" id="KW-1133">Transmembrane helix</keyword>
<dbReference type="GO" id="GO:0005524">
    <property type="term" value="F:ATP binding"/>
    <property type="evidence" value="ECO:0007669"/>
    <property type="project" value="UniProtKB-KW"/>
</dbReference>
<evidence type="ECO:0000256" key="1">
    <source>
        <dbReference type="ARBA" id="ARBA00004479"/>
    </source>
</evidence>
<dbReference type="SUPFAM" id="SSF52058">
    <property type="entry name" value="L domain-like"/>
    <property type="match status" value="1"/>
</dbReference>
<evidence type="ECO:0000256" key="5">
    <source>
        <dbReference type="ARBA" id="ARBA00022737"/>
    </source>
</evidence>
<keyword evidence="3" id="KW-0812">Transmembrane</keyword>
<dbReference type="Gene3D" id="1.10.510.10">
    <property type="entry name" value="Transferase(Phosphotransferase) domain 1"/>
    <property type="match status" value="1"/>
</dbReference>
<dbReference type="Pfam" id="PF00560">
    <property type="entry name" value="LRR_1"/>
    <property type="match status" value="1"/>
</dbReference>
<proteinExistence type="predicted"/>
<feature type="domain" description="Protein kinase" evidence="9">
    <location>
        <begin position="1"/>
        <end position="229"/>
    </location>
</feature>
<comment type="caution">
    <text evidence="10">The sequence shown here is derived from an EMBL/GenBank/DDBJ whole genome shotgun (WGS) entry which is preliminary data.</text>
</comment>
<reference evidence="10" key="1">
    <citation type="submission" date="2022-08" db="EMBL/GenBank/DDBJ databases">
        <authorList>
            <person name="Gutierrez-Valencia J."/>
        </authorList>
    </citation>
    <scope>NUCLEOTIDE SEQUENCE</scope>
</reference>